<evidence type="ECO:0000313" key="4">
    <source>
        <dbReference type="EMBL" id="MDQ0153336.1"/>
    </source>
</evidence>
<dbReference type="SMART" id="SM00028">
    <property type="entry name" value="TPR"/>
    <property type="match status" value="3"/>
</dbReference>
<organism evidence="4 5">
    <name type="scientific">Moryella indoligenes</name>
    <dbReference type="NCBI Taxonomy" id="371674"/>
    <lineage>
        <taxon>Bacteria</taxon>
        <taxon>Bacillati</taxon>
        <taxon>Bacillota</taxon>
        <taxon>Clostridia</taxon>
        <taxon>Lachnospirales</taxon>
        <taxon>Lachnospiraceae</taxon>
        <taxon>Moryella</taxon>
    </lineage>
</organism>
<dbReference type="PANTHER" id="PTHR16305">
    <property type="entry name" value="TESTICULAR SOLUBLE ADENYLYL CYCLASE"/>
    <property type="match status" value="1"/>
</dbReference>
<dbReference type="Gene3D" id="1.25.40.10">
    <property type="entry name" value="Tetratricopeptide repeat domain"/>
    <property type="match status" value="2"/>
</dbReference>
<dbReference type="InterPro" id="IPR005158">
    <property type="entry name" value="BTAD"/>
</dbReference>
<dbReference type="SMART" id="SM01043">
    <property type="entry name" value="BTAD"/>
    <property type="match status" value="1"/>
</dbReference>
<dbReference type="InterPro" id="IPR019734">
    <property type="entry name" value="TPR_rpt"/>
</dbReference>
<dbReference type="RefSeq" id="WP_307255292.1">
    <property type="nucleotide sequence ID" value="NZ_JAUSTO010000017.1"/>
</dbReference>
<dbReference type="SUPFAM" id="SSF48452">
    <property type="entry name" value="TPR-like"/>
    <property type="match status" value="2"/>
</dbReference>
<dbReference type="InterPro" id="IPR036388">
    <property type="entry name" value="WH-like_DNA-bd_sf"/>
</dbReference>
<proteinExistence type="predicted"/>
<dbReference type="GO" id="GO:0005524">
    <property type="term" value="F:ATP binding"/>
    <property type="evidence" value="ECO:0007669"/>
    <property type="project" value="UniProtKB-KW"/>
</dbReference>
<dbReference type="GO" id="GO:0005737">
    <property type="term" value="C:cytoplasm"/>
    <property type="evidence" value="ECO:0007669"/>
    <property type="project" value="TreeGrafter"/>
</dbReference>
<keyword evidence="1" id="KW-0547">Nucleotide-binding</keyword>
<sequence length="963" mass="112661">MNESTIHVRLLGQPCVIMDNTVVAFPYKKAEGLFYYLCWMKTITRSMAINIFWTDCSENNARKNLRDALYHLKKTLSPEVISLTGNSTITLNPEVSVDIDQLQNNLLENYREEFLKDFYIKNCLEFEDWMENCQRSLKKQYIDTLKEHIGSAILSRKASLVLELSGKLLDTFYIDEKFFRNIILFFSENGEYSSAISVYQHLVDIMHNEYELEPEAETLALFNQILDLRKKISHPHPENSSDFIGRKNELYEILDLVERHCVKRIHGSENCALIAGEAGIGKTALLEELNRLFLDNDYTVFSFCFCQTDAELYLKSWNDIIRTISPRLSDKEERFRTIRQGSDDFQDFHMMATQCGALLSKILQERCDSDHQQHIIFLLDNIQWMDSFSIIILTNLLFHMAEQPFFVIATSRLTHTKELEEMNISLARNSLIRQIPLKPFSLSETEELIQNYYPKLSLSADDLKQIYGYSNGNVFFLNELLNIIDKEGAHSLLHSALTPKISNIIRSRLMGLSPAEQELLDIISIAYKNISITQIKLILNYSELELYDLIENLIRFHFIVEEVDDFSISYGFSHVLVKNYILSKMSTGRKMSYYRVLALDAERRYQSGSNFSAMPELIFYFENAKDIYKFYYYKLEYYMYFFSGLQEVYPILTTKVFENLLNPDPDTSTNILIPLAQQIRDLPVDNVFYPELRMKMEYLIGRYDLSCGDYKKGYRNINTCIENALKLNNAKYLMNSYLQLIYYAIQIYDLGMMDQYISHCEDLLTRHEYPPLEIYAISRLRALYYIKTRHFEEAADILTELIHKLEGIKRTVPNCTTSLIACYNYMGEIEMEKHHWENALEYVSKAVRSNQYLPLTSGLGMAYTNLGIIYYQLEKYKESSSYFEEARKCFHTVSIQWGRSKEEAYSAYLDIKLDKIQSAANHYTLACKYAEKDYSPHLSKMLEDLYQVLRRYPNLSLPLPHSA</sequence>
<dbReference type="Pfam" id="PF13191">
    <property type="entry name" value="AAA_16"/>
    <property type="match status" value="1"/>
</dbReference>
<gene>
    <name evidence="4" type="ORF">J2S20_002051</name>
</gene>
<keyword evidence="4" id="KW-0238">DNA-binding</keyword>
<feature type="domain" description="Bacterial transcriptional activator" evidence="3">
    <location>
        <begin position="97"/>
        <end position="226"/>
    </location>
</feature>
<dbReference type="Gene3D" id="3.40.50.300">
    <property type="entry name" value="P-loop containing nucleotide triphosphate hydrolases"/>
    <property type="match status" value="1"/>
</dbReference>
<dbReference type="SUPFAM" id="SSF52540">
    <property type="entry name" value="P-loop containing nucleoside triphosphate hydrolases"/>
    <property type="match status" value="1"/>
</dbReference>
<dbReference type="InterPro" id="IPR011990">
    <property type="entry name" value="TPR-like_helical_dom_sf"/>
</dbReference>
<protein>
    <submittedName>
        <fullName evidence="4">DNA-binding SARP family transcriptional activator/tetratricopeptide (TPR) repeat protein/archaellum biogenesis ATPase FlaH</fullName>
    </submittedName>
</protein>
<keyword evidence="5" id="KW-1185">Reference proteome</keyword>
<keyword evidence="2" id="KW-0067">ATP-binding</keyword>
<evidence type="ECO:0000259" key="3">
    <source>
        <dbReference type="SMART" id="SM01043"/>
    </source>
</evidence>
<reference evidence="4" key="1">
    <citation type="submission" date="2023-07" db="EMBL/GenBank/DDBJ databases">
        <title>Genomic Encyclopedia of Type Strains, Phase IV (KMG-IV): sequencing the most valuable type-strain genomes for metagenomic binning, comparative biology and taxonomic classification.</title>
        <authorList>
            <person name="Goeker M."/>
        </authorList>
    </citation>
    <scope>NUCLEOTIDE SEQUENCE</scope>
    <source>
        <strain evidence="4">DSM 19659</strain>
    </source>
</reference>
<dbReference type="PANTHER" id="PTHR16305:SF28">
    <property type="entry name" value="GUANYLATE CYCLASE DOMAIN-CONTAINING PROTEIN"/>
    <property type="match status" value="1"/>
</dbReference>
<dbReference type="Pfam" id="PF03704">
    <property type="entry name" value="BTAD"/>
    <property type="match status" value="1"/>
</dbReference>
<dbReference type="Gene3D" id="1.10.10.10">
    <property type="entry name" value="Winged helix-like DNA-binding domain superfamily/Winged helix DNA-binding domain"/>
    <property type="match status" value="1"/>
</dbReference>
<dbReference type="InterPro" id="IPR027417">
    <property type="entry name" value="P-loop_NTPase"/>
</dbReference>
<comment type="caution">
    <text evidence="4">The sequence shown here is derived from an EMBL/GenBank/DDBJ whole genome shotgun (WGS) entry which is preliminary data.</text>
</comment>
<dbReference type="GO" id="GO:0003677">
    <property type="term" value="F:DNA binding"/>
    <property type="evidence" value="ECO:0007669"/>
    <property type="project" value="UniProtKB-KW"/>
</dbReference>
<dbReference type="Proteomes" id="UP001241537">
    <property type="component" value="Unassembled WGS sequence"/>
</dbReference>
<accession>A0AAE3VBP1</accession>
<dbReference type="InterPro" id="IPR041664">
    <property type="entry name" value="AAA_16"/>
</dbReference>
<dbReference type="EMBL" id="JAUSTO010000017">
    <property type="protein sequence ID" value="MDQ0153336.1"/>
    <property type="molecule type" value="Genomic_DNA"/>
</dbReference>
<evidence type="ECO:0000313" key="5">
    <source>
        <dbReference type="Proteomes" id="UP001241537"/>
    </source>
</evidence>
<dbReference type="GO" id="GO:0004016">
    <property type="term" value="F:adenylate cyclase activity"/>
    <property type="evidence" value="ECO:0007669"/>
    <property type="project" value="TreeGrafter"/>
</dbReference>
<evidence type="ECO:0000256" key="2">
    <source>
        <dbReference type="ARBA" id="ARBA00022840"/>
    </source>
</evidence>
<evidence type="ECO:0000256" key="1">
    <source>
        <dbReference type="ARBA" id="ARBA00022741"/>
    </source>
</evidence>
<name>A0AAE3VBP1_9FIRM</name>
<dbReference type="AlphaFoldDB" id="A0AAE3VBP1"/>